<evidence type="ECO:0000256" key="8">
    <source>
        <dbReference type="ARBA" id="ARBA00022741"/>
    </source>
</evidence>
<keyword evidence="8 18" id="KW-0547">Nucleotide-binding</keyword>
<dbReference type="GO" id="GO:0004631">
    <property type="term" value="F:phosphomevalonate kinase activity"/>
    <property type="evidence" value="ECO:0007669"/>
    <property type="project" value="UniProtKB-EC"/>
</dbReference>
<comment type="caution">
    <text evidence="19">The sequence shown here is derived from an EMBL/GenBank/DDBJ whole genome shotgun (WGS) entry which is preliminary data.</text>
</comment>
<evidence type="ECO:0000256" key="13">
    <source>
        <dbReference type="ARBA" id="ARBA00023011"/>
    </source>
</evidence>
<keyword evidence="7" id="KW-0808">Transferase</keyword>
<evidence type="ECO:0000256" key="12">
    <source>
        <dbReference type="ARBA" id="ARBA00022955"/>
    </source>
</evidence>
<dbReference type="AlphaFoldDB" id="A0AAN8P283"/>
<evidence type="ECO:0000256" key="4">
    <source>
        <dbReference type="ARBA" id="ARBA00022490"/>
    </source>
</evidence>
<evidence type="ECO:0000256" key="18">
    <source>
        <dbReference type="PIRSR" id="PIRSR036639-1"/>
    </source>
</evidence>
<organism evidence="19 20">
    <name type="scientific">Polyplax serrata</name>
    <name type="common">Common mouse louse</name>
    <dbReference type="NCBI Taxonomy" id="468196"/>
    <lineage>
        <taxon>Eukaryota</taxon>
        <taxon>Metazoa</taxon>
        <taxon>Ecdysozoa</taxon>
        <taxon>Arthropoda</taxon>
        <taxon>Hexapoda</taxon>
        <taxon>Insecta</taxon>
        <taxon>Pterygota</taxon>
        <taxon>Neoptera</taxon>
        <taxon>Paraneoptera</taxon>
        <taxon>Psocodea</taxon>
        <taxon>Troctomorpha</taxon>
        <taxon>Phthiraptera</taxon>
        <taxon>Anoplura</taxon>
        <taxon>Polyplacidae</taxon>
        <taxon>Polyplax</taxon>
    </lineage>
</organism>
<evidence type="ECO:0000256" key="6">
    <source>
        <dbReference type="ARBA" id="ARBA00022548"/>
    </source>
</evidence>
<gene>
    <name evidence="19" type="ORF">RUM43_009671</name>
</gene>
<dbReference type="PANTHER" id="PTHR13101">
    <property type="entry name" value="PHOSPHOMEVALONATE KINASE"/>
    <property type="match status" value="1"/>
</dbReference>
<evidence type="ECO:0000256" key="14">
    <source>
        <dbReference type="ARBA" id="ARBA00023098"/>
    </source>
</evidence>
<keyword evidence="10" id="KW-0152">Cholesterol biosynthesis</keyword>
<dbReference type="GO" id="GO:0019287">
    <property type="term" value="P:isopentenyl diphosphate biosynthetic process, mevalonate pathway"/>
    <property type="evidence" value="ECO:0007669"/>
    <property type="project" value="TreeGrafter"/>
</dbReference>
<evidence type="ECO:0000256" key="2">
    <source>
        <dbReference type="ARBA" id="ARBA00005017"/>
    </source>
</evidence>
<protein>
    <recommendedName>
        <fullName evidence="17">Phosphomevalonate kinase</fullName>
        <ecNumber evidence="3">2.7.4.2</ecNumber>
    </recommendedName>
</protein>
<dbReference type="NCBIfam" id="TIGR01223">
    <property type="entry name" value="Pmev_kin_anim"/>
    <property type="match status" value="1"/>
</dbReference>
<evidence type="ECO:0000313" key="19">
    <source>
        <dbReference type="EMBL" id="KAK6636019.1"/>
    </source>
</evidence>
<evidence type="ECO:0000256" key="5">
    <source>
        <dbReference type="ARBA" id="ARBA00022516"/>
    </source>
</evidence>
<sequence>MESGKNPLCIFLFSGKRKTGKDFITEKLLECLDNKMKDSIALIKISGPIKSHFAETSNLNLSELMGSGEYKEKFRKEMIEWSEELRLKDPGMFCRAAIDMYKAQTKPVWIVSDVRRNTDVKWFKENFKEAVKTVRIEASDDVRKSRGWTFTSGIDDVASECDLDNYKDWDWIFTNNGDENILNSSIKVLLEFISHLSE</sequence>
<name>A0AAN8P283_POLSC</name>
<evidence type="ECO:0000256" key="1">
    <source>
        <dbReference type="ARBA" id="ARBA00004514"/>
    </source>
</evidence>
<keyword evidence="6" id="KW-0153">Cholesterol metabolism</keyword>
<accession>A0AAN8P283</accession>
<keyword evidence="9" id="KW-0418">Kinase</keyword>
<keyword evidence="5" id="KW-0444">Lipid biosynthesis</keyword>
<proteinExistence type="predicted"/>
<comment type="subcellular location">
    <subcellularLocation>
        <location evidence="1">Cytoplasm</location>
        <location evidence="1">Cytosol</location>
    </subcellularLocation>
</comment>
<evidence type="ECO:0000256" key="10">
    <source>
        <dbReference type="ARBA" id="ARBA00022778"/>
    </source>
</evidence>
<keyword evidence="13" id="KW-0756">Sterol biosynthesis</keyword>
<evidence type="ECO:0000256" key="3">
    <source>
        <dbReference type="ARBA" id="ARBA00012958"/>
    </source>
</evidence>
<dbReference type="EC" id="2.7.4.2" evidence="3"/>
<keyword evidence="4" id="KW-0963">Cytoplasm</keyword>
<dbReference type="GO" id="GO:0006695">
    <property type="term" value="P:cholesterol biosynthetic process"/>
    <property type="evidence" value="ECO:0007669"/>
    <property type="project" value="UniProtKB-KW"/>
</dbReference>
<evidence type="ECO:0000256" key="7">
    <source>
        <dbReference type="ARBA" id="ARBA00022679"/>
    </source>
</evidence>
<dbReference type="PANTHER" id="PTHR13101:SF1">
    <property type="entry name" value="PHOSPHOMEVALONATE KINASE"/>
    <property type="match status" value="1"/>
</dbReference>
<feature type="binding site" evidence="18">
    <location>
        <position position="175"/>
    </location>
    <ligand>
        <name>substrate</name>
    </ligand>
</feature>
<keyword evidence="12" id="KW-0752">Steroid biosynthesis</keyword>
<evidence type="ECO:0000256" key="9">
    <source>
        <dbReference type="ARBA" id="ARBA00022777"/>
    </source>
</evidence>
<feature type="binding site" evidence="18">
    <location>
        <begin position="16"/>
        <end position="22"/>
    </location>
    <ligand>
        <name>ATP</name>
        <dbReference type="ChEBI" id="CHEBI:30616"/>
    </ligand>
</feature>
<evidence type="ECO:0000313" key="20">
    <source>
        <dbReference type="Proteomes" id="UP001372834"/>
    </source>
</evidence>
<keyword evidence="16" id="KW-0753">Steroid metabolism</keyword>
<evidence type="ECO:0000256" key="15">
    <source>
        <dbReference type="ARBA" id="ARBA00023166"/>
    </source>
</evidence>
<evidence type="ECO:0000256" key="11">
    <source>
        <dbReference type="ARBA" id="ARBA00022840"/>
    </source>
</evidence>
<evidence type="ECO:0000256" key="17">
    <source>
        <dbReference type="ARBA" id="ARBA00034549"/>
    </source>
</evidence>
<dbReference type="GO" id="GO:0005829">
    <property type="term" value="C:cytosol"/>
    <property type="evidence" value="ECO:0007669"/>
    <property type="project" value="UniProtKB-SubCell"/>
</dbReference>
<keyword evidence="11 18" id="KW-0067">ATP-binding</keyword>
<reference evidence="19 20" key="1">
    <citation type="submission" date="2023-10" db="EMBL/GenBank/DDBJ databases">
        <title>Genomes of two closely related lineages of the louse Polyplax serrata with different host specificities.</title>
        <authorList>
            <person name="Martinu J."/>
            <person name="Tarabai H."/>
            <person name="Stefka J."/>
            <person name="Hypsa V."/>
        </authorList>
    </citation>
    <scope>NUCLEOTIDE SEQUENCE [LARGE SCALE GENOMIC DNA]</scope>
    <source>
        <strain evidence="19">HR10_N</strain>
    </source>
</reference>
<comment type="pathway">
    <text evidence="2">Isoprenoid biosynthesis; isopentenyl diphosphate biosynthesis via mevalonate pathway; isopentenyl diphosphate from (R)-mevalonate: step 2/3.</text>
</comment>
<keyword evidence="15" id="KW-1207">Sterol metabolism</keyword>
<dbReference type="Pfam" id="PF04275">
    <property type="entry name" value="P-mevalo_kinase"/>
    <property type="match status" value="1"/>
</dbReference>
<dbReference type="FunFam" id="3.40.50.300:FF:001026">
    <property type="entry name" value="Phosphomevalonate kinase"/>
    <property type="match status" value="1"/>
</dbReference>
<dbReference type="GO" id="GO:0005524">
    <property type="term" value="F:ATP binding"/>
    <property type="evidence" value="ECO:0007669"/>
    <property type="project" value="UniProtKB-KW"/>
</dbReference>
<dbReference type="InterPro" id="IPR027417">
    <property type="entry name" value="P-loop_NTPase"/>
</dbReference>
<dbReference type="InterPro" id="IPR005919">
    <property type="entry name" value="Pmev_kin_anim"/>
</dbReference>
<evidence type="ECO:0000256" key="16">
    <source>
        <dbReference type="ARBA" id="ARBA00023221"/>
    </source>
</evidence>
<keyword evidence="14" id="KW-0443">Lipid metabolism</keyword>
<dbReference type="EMBL" id="JAWJWE010000004">
    <property type="protein sequence ID" value="KAK6636019.1"/>
    <property type="molecule type" value="Genomic_DNA"/>
</dbReference>
<dbReference type="Proteomes" id="UP001372834">
    <property type="component" value="Unassembled WGS sequence"/>
</dbReference>
<feature type="binding site" evidence="18">
    <location>
        <position position="146"/>
    </location>
    <ligand>
        <name>ATP</name>
        <dbReference type="ChEBI" id="CHEBI:30616"/>
    </ligand>
</feature>
<dbReference type="PIRSF" id="PIRSF036639">
    <property type="entry name" value="PMK_anim"/>
    <property type="match status" value="1"/>
</dbReference>
<dbReference type="Gene3D" id="3.40.50.300">
    <property type="entry name" value="P-loop containing nucleotide triphosphate hydrolases"/>
    <property type="match status" value="1"/>
</dbReference>